<dbReference type="PANTHER" id="PTHR22734">
    <property type="entry name" value="U3 SMALL NUCLEOLAR RIBONUCLEOPROTEIN PROTEIN IMP4"/>
    <property type="match status" value="1"/>
</dbReference>
<dbReference type="InParanoid" id="A0A1Y2C5Y8"/>
<comment type="caution">
    <text evidence="2">The sequence shown here is derived from an EMBL/GenBank/DDBJ whole genome shotgun (WGS) entry which is preliminary data.</text>
</comment>
<evidence type="ECO:0000256" key="1">
    <source>
        <dbReference type="SAM" id="MobiDB-lite"/>
    </source>
</evidence>
<name>A0A1Y2C5Y8_9BASI</name>
<protein>
    <recommendedName>
        <fullName evidence="4">Brix domain-containing protein</fullName>
    </recommendedName>
</protein>
<organism evidence="2 3">
    <name type="scientific">Leucosporidium creatinivorum</name>
    <dbReference type="NCBI Taxonomy" id="106004"/>
    <lineage>
        <taxon>Eukaryota</taxon>
        <taxon>Fungi</taxon>
        <taxon>Dikarya</taxon>
        <taxon>Basidiomycota</taxon>
        <taxon>Pucciniomycotina</taxon>
        <taxon>Microbotryomycetes</taxon>
        <taxon>Leucosporidiales</taxon>
        <taxon>Leucosporidium</taxon>
    </lineage>
</organism>
<dbReference type="OrthoDB" id="10253204at2759"/>
<dbReference type="GO" id="GO:0042134">
    <property type="term" value="F:rRNA primary transcript binding"/>
    <property type="evidence" value="ECO:0007669"/>
    <property type="project" value="InterPro"/>
</dbReference>
<feature type="non-terminal residue" evidence="2">
    <location>
        <position position="1"/>
    </location>
</feature>
<reference evidence="2 3" key="1">
    <citation type="submission" date="2016-07" db="EMBL/GenBank/DDBJ databases">
        <title>Pervasive Adenine N6-methylation of Active Genes in Fungi.</title>
        <authorList>
            <consortium name="DOE Joint Genome Institute"/>
            <person name="Mondo S.J."/>
            <person name="Dannebaum R.O."/>
            <person name="Kuo R.C."/>
            <person name="Labutti K."/>
            <person name="Haridas S."/>
            <person name="Kuo A."/>
            <person name="Salamov A."/>
            <person name="Ahrendt S.R."/>
            <person name="Lipzen A."/>
            <person name="Sullivan W."/>
            <person name="Andreopoulos W.B."/>
            <person name="Clum A."/>
            <person name="Lindquist E."/>
            <person name="Daum C."/>
            <person name="Ramamoorthy G.K."/>
            <person name="Gryganskyi A."/>
            <person name="Culley D."/>
            <person name="Magnuson J.K."/>
            <person name="James T.Y."/>
            <person name="O'Malley M.A."/>
            <person name="Stajich J.E."/>
            <person name="Spatafora J.W."/>
            <person name="Visel A."/>
            <person name="Grigoriev I.V."/>
        </authorList>
    </citation>
    <scope>NUCLEOTIDE SEQUENCE [LARGE SCALE GENOMIC DNA]</scope>
    <source>
        <strain evidence="2 3">62-1032</strain>
    </source>
</reference>
<dbReference type="GO" id="GO:0034457">
    <property type="term" value="C:Mpp10 complex"/>
    <property type="evidence" value="ECO:0007669"/>
    <property type="project" value="TreeGrafter"/>
</dbReference>
<dbReference type="GO" id="GO:0006364">
    <property type="term" value="P:rRNA processing"/>
    <property type="evidence" value="ECO:0007669"/>
    <property type="project" value="InterPro"/>
</dbReference>
<dbReference type="InterPro" id="IPR044281">
    <property type="entry name" value="IMP4/RPF1"/>
</dbReference>
<gene>
    <name evidence="2" type="ORF">BCR35DRAFT_273110</name>
</gene>
<proteinExistence type="predicted"/>
<dbReference type="GO" id="GO:0030515">
    <property type="term" value="F:snoRNA binding"/>
    <property type="evidence" value="ECO:0007669"/>
    <property type="project" value="TreeGrafter"/>
</dbReference>
<evidence type="ECO:0000313" key="2">
    <source>
        <dbReference type="EMBL" id="ORY42451.1"/>
    </source>
</evidence>
<accession>A0A1Y2C5Y8</accession>
<dbReference type="Proteomes" id="UP000193467">
    <property type="component" value="Unassembled WGS sequence"/>
</dbReference>
<dbReference type="STRING" id="106004.A0A1Y2C5Y8"/>
<evidence type="ECO:0008006" key="4">
    <source>
        <dbReference type="Google" id="ProtNLM"/>
    </source>
</evidence>
<sequence length="104" mass="11975">FVPLQLRRQTRLRREFLYQKSLEQKERQIWERKQRIKDLLAKGKEVPRGQGVGEREGRMDADGGAPLTHIDDEYSNAGIEDPRVLITTSRDPSSKLAQFAKVGL</sequence>
<evidence type="ECO:0000313" key="3">
    <source>
        <dbReference type="Proteomes" id="UP000193467"/>
    </source>
</evidence>
<dbReference type="PANTHER" id="PTHR22734:SF2">
    <property type="entry name" value="U3 SMALL NUCLEOLAR RIBONUCLEOPROTEIN PROTEIN IMP4"/>
    <property type="match status" value="1"/>
</dbReference>
<dbReference type="GO" id="GO:0032040">
    <property type="term" value="C:small-subunit processome"/>
    <property type="evidence" value="ECO:0007669"/>
    <property type="project" value="TreeGrafter"/>
</dbReference>
<feature type="region of interest" description="Disordered" evidence="1">
    <location>
        <begin position="42"/>
        <end position="76"/>
    </location>
</feature>
<feature type="compositionally biased region" description="Basic and acidic residues" evidence="1">
    <location>
        <begin position="42"/>
        <end position="61"/>
    </location>
</feature>
<dbReference type="AlphaFoldDB" id="A0A1Y2C5Y8"/>
<dbReference type="EMBL" id="MCGR01000132">
    <property type="protein sequence ID" value="ORY42451.1"/>
    <property type="molecule type" value="Genomic_DNA"/>
</dbReference>
<keyword evidence="3" id="KW-1185">Reference proteome</keyword>